<keyword evidence="2" id="KW-1185">Reference proteome</keyword>
<protein>
    <submittedName>
        <fullName evidence="1">Uncharacterized protein</fullName>
    </submittedName>
</protein>
<sequence>MLSRKPRSRAARENTDIVTSERDFFKELKNLYRYASAHSTESHSYPFYNHILMAFRATCLPPQPDAMVSCHPQGTLMSVETDVPDRERRIPDYLMTVTFDQPGRFDDPGYRKALLMFLWEVKPYFGDWDDSMEAQSFAKDGLLRNIDQLSEQAYCAFREYACHHS</sequence>
<dbReference type="Proteomes" id="UP000298327">
    <property type="component" value="Unassembled WGS sequence"/>
</dbReference>
<comment type="caution">
    <text evidence="1">The sequence shown here is derived from an EMBL/GenBank/DDBJ whole genome shotgun (WGS) entry which is preliminary data.</text>
</comment>
<evidence type="ECO:0000313" key="2">
    <source>
        <dbReference type="Proteomes" id="UP000298327"/>
    </source>
</evidence>
<name>A0A4Y9XLM3_9AGAM</name>
<gene>
    <name evidence="1" type="ORF">EVG20_g11233</name>
</gene>
<dbReference type="EMBL" id="SEOQ01001649">
    <property type="protein sequence ID" value="TFY50965.1"/>
    <property type="molecule type" value="Genomic_DNA"/>
</dbReference>
<accession>A0A4Y9XLM3</accession>
<reference evidence="1 2" key="1">
    <citation type="submission" date="2019-02" db="EMBL/GenBank/DDBJ databases">
        <title>Genome sequencing of the rare red list fungi Dentipellis fragilis.</title>
        <authorList>
            <person name="Buettner E."/>
            <person name="Kellner H."/>
        </authorList>
    </citation>
    <scope>NUCLEOTIDE SEQUENCE [LARGE SCALE GENOMIC DNA]</scope>
    <source>
        <strain evidence="1 2">DSM 105465</strain>
    </source>
</reference>
<dbReference type="AlphaFoldDB" id="A0A4Y9XLM3"/>
<proteinExistence type="predicted"/>
<dbReference type="OrthoDB" id="3305808at2759"/>
<evidence type="ECO:0000313" key="1">
    <source>
        <dbReference type="EMBL" id="TFY50965.1"/>
    </source>
</evidence>
<organism evidence="1 2">
    <name type="scientific">Dentipellis fragilis</name>
    <dbReference type="NCBI Taxonomy" id="205917"/>
    <lineage>
        <taxon>Eukaryota</taxon>
        <taxon>Fungi</taxon>
        <taxon>Dikarya</taxon>
        <taxon>Basidiomycota</taxon>
        <taxon>Agaricomycotina</taxon>
        <taxon>Agaricomycetes</taxon>
        <taxon>Russulales</taxon>
        <taxon>Hericiaceae</taxon>
        <taxon>Dentipellis</taxon>
    </lineage>
</organism>